<reference evidence="3" key="3">
    <citation type="submission" date="2025-09" db="UniProtKB">
        <authorList>
            <consortium name="Ensembl"/>
        </authorList>
    </citation>
    <scope>IDENTIFICATION</scope>
</reference>
<evidence type="ECO:0000256" key="2">
    <source>
        <dbReference type="ARBA" id="ARBA00023134"/>
    </source>
</evidence>
<reference evidence="4" key="1">
    <citation type="submission" date="2018-12" db="EMBL/GenBank/DDBJ databases">
        <authorList>
            <person name="Yazar S."/>
        </authorList>
    </citation>
    <scope>NUCLEOTIDE SEQUENCE [LARGE SCALE GENOMIC DNA]</scope>
</reference>
<dbReference type="Ensembl" id="ENSVURT00010031483.1">
    <property type="protein sequence ID" value="ENSVURP00010027640.1"/>
    <property type="gene ID" value="ENSVURG00010021155.1"/>
</dbReference>
<evidence type="ECO:0000313" key="4">
    <source>
        <dbReference type="Proteomes" id="UP000314987"/>
    </source>
</evidence>
<keyword evidence="1" id="KW-0547">Nucleotide-binding</keyword>
<dbReference type="InterPro" id="IPR006689">
    <property type="entry name" value="Small_GTPase_ARF/SAR"/>
</dbReference>
<protein>
    <submittedName>
        <fullName evidence="3">Uncharacterized protein</fullName>
    </submittedName>
</protein>
<keyword evidence="4" id="KW-1185">Reference proteome</keyword>
<dbReference type="GO" id="GO:0003924">
    <property type="term" value="F:GTPase activity"/>
    <property type="evidence" value="ECO:0007669"/>
    <property type="project" value="InterPro"/>
</dbReference>
<dbReference type="Pfam" id="PF00025">
    <property type="entry name" value="Arf"/>
    <property type="match status" value="1"/>
</dbReference>
<dbReference type="SUPFAM" id="SSF52540">
    <property type="entry name" value="P-loop containing nucleoside triphosphate hydrolases"/>
    <property type="match status" value="1"/>
</dbReference>
<dbReference type="STRING" id="29139.ENSVURP00010027640"/>
<organism evidence="3 4">
    <name type="scientific">Vombatus ursinus</name>
    <name type="common">Common wombat</name>
    <dbReference type="NCBI Taxonomy" id="29139"/>
    <lineage>
        <taxon>Eukaryota</taxon>
        <taxon>Metazoa</taxon>
        <taxon>Chordata</taxon>
        <taxon>Craniata</taxon>
        <taxon>Vertebrata</taxon>
        <taxon>Euteleostomi</taxon>
        <taxon>Mammalia</taxon>
        <taxon>Metatheria</taxon>
        <taxon>Diprotodontia</taxon>
        <taxon>Vombatidae</taxon>
        <taxon>Vombatus</taxon>
    </lineage>
</organism>
<evidence type="ECO:0000256" key="1">
    <source>
        <dbReference type="ARBA" id="ARBA00022741"/>
    </source>
</evidence>
<dbReference type="AlphaFoldDB" id="A0A4X2M1W7"/>
<dbReference type="GO" id="GO:0005525">
    <property type="term" value="F:GTP binding"/>
    <property type="evidence" value="ECO:0007669"/>
    <property type="project" value="UniProtKB-KW"/>
</dbReference>
<dbReference type="GeneTree" id="ENSGT00900000143486"/>
<keyword evidence="2" id="KW-0342">GTP-binding</keyword>
<dbReference type="InterPro" id="IPR027417">
    <property type="entry name" value="P-loop_NTPase"/>
</dbReference>
<dbReference type="Gene3D" id="3.40.50.300">
    <property type="entry name" value="P-loop containing nucleotide triphosphate hydrolases"/>
    <property type="match status" value="1"/>
</dbReference>
<accession>A0A4X2M1W7</accession>
<reference evidence="3" key="2">
    <citation type="submission" date="2025-08" db="UniProtKB">
        <authorList>
            <consortium name="Ensembl"/>
        </authorList>
    </citation>
    <scope>IDENTIFICATION</scope>
</reference>
<name>A0A4X2M1W7_VOMUR</name>
<evidence type="ECO:0000313" key="3">
    <source>
        <dbReference type="Ensembl" id="ENSVURP00010027640.1"/>
    </source>
</evidence>
<proteinExistence type="predicted"/>
<sequence>MERAVTPTEMANSLGRHAPNDRKWQIFKTYATKGTGLDEAMEWLVQTLKSWQQPHPAKVTSRIPSGAVQRAPHDHQTLMQFLAHTGLTETLVIPKIKFLFKGYLILIEPTECLFCII</sequence>
<dbReference type="Proteomes" id="UP000314987">
    <property type="component" value="Unassembled WGS sequence"/>
</dbReference>